<gene>
    <name evidence="1" type="ORF">MtrunA17_Chr8g0337181</name>
</gene>
<comment type="caution">
    <text evidence="1">The sequence shown here is derived from an EMBL/GenBank/DDBJ whole genome shotgun (WGS) entry which is preliminary data.</text>
</comment>
<proteinExistence type="predicted"/>
<dbReference type="Gramene" id="rna44778">
    <property type="protein sequence ID" value="RHN38810.1"/>
    <property type="gene ID" value="gene44778"/>
</dbReference>
<evidence type="ECO:0000313" key="1">
    <source>
        <dbReference type="EMBL" id="RHN38810.1"/>
    </source>
</evidence>
<dbReference type="EMBL" id="PSQE01000008">
    <property type="protein sequence ID" value="RHN38810.1"/>
    <property type="molecule type" value="Genomic_DNA"/>
</dbReference>
<dbReference type="AlphaFoldDB" id="A0A396GBW2"/>
<sequence>MVRLCISIKAYHVLPHLISIASLSKFFSSCSQLCGRLPPGSISHNQQPPSKKHHQ</sequence>
<organism evidence="1">
    <name type="scientific">Medicago truncatula</name>
    <name type="common">Barrel medic</name>
    <name type="synonym">Medicago tribuloides</name>
    <dbReference type="NCBI Taxonomy" id="3880"/>
    <lineage>
        <taxon>Eukaryota</taxon>
        <taxon>Viridiplantae</taxon>
        <taxon>Streptophyta</taxon>
        <taxon>Embryophyta</taxon>
        <taxon>Tracheophyta</taxon>
        <taxon>Spermatophyta</taxon>
        <taxon>Magnoliopsida</taxon>
        <taxon>eudicotyledons</taxon>
        <taxon>Gunneridae</taxon>
        <taxon>Pentapetalae</taxon>
        <taxon>rosids</taxon>
        <taxon>fabids</taxon>
        <taxon>Fabales</taxon>
        <taxon>Fabaceae</taxon>
        <taxon>Papilionoideae</taxon>
        <taxon>50 kb inversion clade</taxon>
        <taxon>NPAAA clade</taxon>
        <taxon>Hologalegina</taxon>
        <taxon>IRL clade</taxon>
        <taxon>Trifolieae</taxon>
        <taxon>Medicago</taxon>
    </lineage>
</organism>
<accession>A0A396GBW2</accession>
<protein>
    <submittedName>
        <fullName evidence="1">Uncharacterized protein</fullName>
    </submittedName>
</protein>
<reference evidence="1" key="1">
    <citation type="journal article" date="2018" name="Nat. Plants">
        <title>Whole-genome landscape of Medicago truncatula symbiotic genes.</title>
        <authorList>
            <person name="Pecrix Y."/>
            <person name="Gamas P."/>
            <person name="Carrere S."/>
        </authorList>
    </citation>
    <scope>NUCLEOTIDE SEQUENCE</scope>
    <source>
        <tissue evidence="1">Leaves</tissue>
    </source>
</reference>
<name>A0A396GBW2_MEDTR</name>
<dbReference type="Proteomes" id="UP000265566">
    <property type="component" value="Chromosome 8"/>
</dbReference>